<evidence type="ECO:0000313" key="1">
    <source>
        <dbReference type="EMBL" id="CAG8641753.1"/>
    </source>
</evidence>
<dbReference type="AlphaFoldDB" id="A0A9N9DMD2"/>
<name>A0A9N9DMD2_9GLOM</name>
<dbReference type="OrthoDB" id="18845at2759"/>
<dbReference type="EMBL" id="CAJVPZ010012648">
    <property type="protein sequence ID" value="CAG8641753.1"/>
    <property type="molecule type" value="Genomic_DNA"/>
</dbReference>
<sequence>MDDSESNVGHLKTFVQINHDNIILPGELYRTNQDVGICIFVHGSGSSRLNLLAKRVVSVVDQFKKDLTLKDLPIGLPDLVSSEILKEIPTPTLLIVGGNDPAVLSFNEKALKNLGSPIKQLEIVQGASHLFEEPGKVYRTE</sequence>
<protein>
    <submittedName>
        <fullName evidence="1">12342_t:CDS:1</fullName>
    </submittedName>
</protein>
<comment type="caution">
    <text evidence="1">The sequence shown here is derived from an EMBL/GenBank/DDBJ whole genome shotgun (WGS) entry which is preliminary data.</text>
</comment>
<dbReference type="Gene3D" id="3.40.50.1820">
    <property type="entry name" value="alpha/beta hydrolase"/>
    <property type="match status" value="1"/>
</dbReference>
<proteinExistence type="predicted"/>
<gene>
    <name evidence="1" type="ORF">RFULGI_LOCUS8107</name>
</gene>
<keyword evidence="2" id="KW-1185">Reference proteome</keyword>
<accession>A0A9N9DMD2</accession>
<organism evidence="1 2">
    <name type="scientific">Racocetra fulgida</name>
    <dbReference type="NCBI Taxonomy" id="60492"/>
    <lineage>
        <taxon>Eukaryota</taxon>
        <taxon>Fungi</taxon>
        <taxon>Fungi incertae sedis</taxon>
        <taxon>Mucoromycota</taxon>
        <taxon>Glomeromycotina</taxon>
        <taxon>Glomeromycetes</taxon>
        <taxon>Diversisporales</taxon>
        <taxon>Gigasporaceae</taxon>
        <taxon>Racocetra</taxon>
    </lineage>
</organism>
<evidence type="ECO:0000313" key="2">
    <source>
        <dbReference type="Proteomes" id="UP000789396"/>
    </source>
</evidence>
<dbReference type="SUPFAM" id="SSF53474">
    <property type="entry name" value="alpha/beta-Hydrolases"/>
    <property type="match status" value="1"/>
</dbReference>
<dbReference type="InterPro" id="IPR029058">
    <property type="entry name" value="AB_hydrolase_fold"/>
</dbReference>
<dbReference type="Proteomes" id="UP000789396">
    <property type="component" value="Unassembled WGS sequence"/>
</dbReference>
<reference evidence="1" key="1">
    <citation type="submission" date="2021-06" db="EMBL/GenBank/DDBJ databases">
        <authorList>
            <person name="Kallberg Y."/>
            <person name="Tangrot J."/>
            <person name="Rosling A."/>
        </authorList>
    </citation>
    <scope>NUCLEOTIDE SEQUENCE</scope>
    <source>
        <strain evidence="1">IN212</strain>
    </source>
</reference>